<dbReference type="PANTHER" id="PTHR14119:SF3">
    <property type="entry name" value="ISOCHORISMATASE DOMAIN-CONTAINING PROTEIN 2"/>
    <property type="match status" value="1"/>
</dbReference>
<dbReference type="InterPro" id="IPR000868">
    <property type="entry name" value="Isochorismatase-like_dom"/>
</dbReference>
<protein>
    <submittedName>
        <fullName evidence="2">Isochorismatase hydrolase</fullName>
    </submittedName>
</protein>
<dbReference type="PANTHER" id="PTHR14119">
    <property type="entry name" value="HYDROLASE"/>
    <property type="match status" value="1"/>
</dbReference>
<dbReference type="Gene3D" id="3.40.50.850">
    <property type="entry name" value="Isochorismatase-like"/>
    <property type="match status" value="1"/>
</dbReference>
<keyword evidence="3" id="KW-1185">Reference proteome</keyword>
<dbReference type="OrthoDB" id="9796958at2"/>
<reference evidence="2 3" key="2">
    <citation type="journal article" date="2013" name="Stand. Genomic Sci.">
        <title>Complete genome sequence of Halorhodospira halophila SL1.</title>
        <authorList>
            <person name="Challacombe J.F."/>
            <person name="Majid S."/>
            <person name="Deole R."/>
            <person name="Brettin T.S."/>
            <person name="Bruce D."/>
            <person name="Delano S.F."/>
            <person name="Detter J.C."/>
            <person name="Gleasner C.D."/>
            <person name="Han C.S."/>
            <person name="Misra M."/>
            <person name="Reitenga K.G."/>
            <person name="Mikhailova N."/>
            <person name="Woyke T."/>
            <person name="Pitluck S."/>
            <person name="Nolan M."/>
            <person name="Land M.L."/>
            <person name="Saunders E."/>
            <person name="Tapia R."/>
            <person name="Lapidus A."/>
            <person name="Ivanova N."/>
            <person name="Hoff W.D."/>
        </authorList>
    </citation>
    <scope>NUCLEOTIDE SEQUENCE [LARGE SCALE GENOMIC DNA]</scope>
    <source>
        <strain evidence="3">DSM 244 / SL1</strain>
    </source>
</reference>
<proteinExistence type="predicted"/>
<dbReference type="SUPFAM" id="SSF52499">
    <property type="entry name" value="Isochorismatase-like hydrolases"/>
    <property type="match status" value="1"/>
</dbReference>
<dbReference type="AlphaFoldDB" id="A1WZ23"/>
<dbReference type="eggNOG" id="COG1335">
    <property type="taxonomic scope" value="Bacteria"/>
</dbReference>
<dbReference type="Pfam" id="PF00857">
    <property type="entry name" value="Isochorismatase"/>
    <property type="match status" value="1"/>
</dbReference>
<organism evidence="2 3">
    <name type="scientific">Halorhodospira halophila (strain DSM 244 / SL1)</name>
    <name type="common">Ectothiorhodospira halophila (strain DSM 244 / SL1)</name>
    <dbReference type="NCBI Taxonomy" id="349124"/>
    <lineage>
        <taxon>Bacteria</taxon>
        <taxon>Pseudomonadati</taxon>
        <taxon>Pseudomonadota</taxon>
        <taxon>Gammaproteobacteria</taxon>
        <taxon>Chromatiales</taxon>
        <taxon>Ectothiorhodospiraceae</taxon>
        <taxon>Halorhodospira</taxon>
    </lineage>
</organism>
<keyword evidence="2" id="KW-0378">Hydrolase</keyword>
<reference evidence="3" key="1">
    <citation type="submission" date="2006-12" db="EMBL/GenBank/DDBJ databases">
        <title>Complete sequence of Halorhodospira halophila SL1.</title>
        <authorList>
            <consortium name="US DOE Joint Genome Institute"/>
            <person name="Copeland A."/>
            <person name="Lucas S."/>
            <person name="Lapidus A."/>
            <person name="Barry K."/>
            <person name="Detter J.C."/>
            <person name="Glavina del Rio T."/>
            <person name="Hammon N."/>
            <person name="Israni S."/>
            <person name="Dalin E."/>
            <person name="Tice H."/>
            <person name="Pitluck S."/>
            <person name="Saunders E."/>
            <person name="Brettin T."/>
            <person name="Bruce D."/>
            <person name="Han C."/>
            <person name="Tapia R."/>
            <person name="Schmutz J."/>
            <person name="Larimer F."/>
            <person name="Land M."/>
            <person name="Hauser L."/>
            <person name="Kyrpides N."/>
            <person name="Mikhailova N."/>
            <person name="Hoff W."/>
            <person name="Richardson P."/>
        </authorList>
    </citation>
    <scope>NUCLEOTIDE SEQUENCE [LARGE SCALE GENOMIC DNA]</scope>
    <source>
        <strain evidence="3">DSM 244 / SL1</strain>
    </source>
</reference>
<gene>
    <name evidence="2" type="ordered locus">Hhal_2171</name>
</gene>
<dbReference type="Proteomes" id="UP000000647">
    <property type="component" value="Chromosome"/>
</dbReference>
<dbReference type="STRING" id="349124.Hhal_2171"/>
<dbReference type="EMBL" id="CP000544">
    <property type="protein sequence ID" value="ABM62935.1"/>
    <property type="molecule type" value="Genomic_DNA"/>
</dbReference>
<dbReference type="InterPro" id="IPR050993">
    <property type="entry name" value="Isochorismatase_domain"/>
</dbReference>
<evidence type="ECO:0000313" key="2">
    <source>
        <dbReference type="EMBL" id="ABM62935.1"/>
    </source>
</evidence>
<dbReference type="RefSeq" id="WP_011814957.1">
    <property type="nucleotide sequence ID" value="NC_008789.1"/>
</dbReference>
<dbReference type="InterPro" id="IPR036380">
    <property type="entry name" value="Isochorismatase-like_sf"/>
</dbReference>
<dbReference type="HOGENOM" id="CLU_066901_0_1_6"/>
<name>A1WZ23_HALHL</name>
<sequence length="187" mass="20296">MTDTLIDPARSALLLVDLQERLLPAIDGGEQVVAAADWLAGVAHELELPIHATEQYPERLGATAGPVARWVPASQCHTKMHFSWAQDPSRAGVRLPEQVIIAGTEAHVCVLQTALGLQQLGHQVFAVAEAVGSRRAADRDLALARMRQAGVVIVGAEMVAFEWLQRAGTETFRRLLPCLREGWQPTA</sequence>
<dbReference type="KEGG" id="hha:Hhal_2171"/>
<evidence type="ECO:0000313" key="3">
    <source>
        <dbReference type="Proteomes" id="UP000000647"/>
    </source>
</evidence>
<accession>A1WZ23</accession>
<feature type="domain" description="Isochorismatase-like" evidence="1">
    <location>
        <begin position="11"/>
        <end position="157"/>
    </location>
</feature>
<dbReference type="GO" id="GO:0016787">
    <property type="term" value="F:hydrolase activity"/>
    <property type="evidence" value="ECO:0007669"/>
    <property type="project" value="UniProtKB-KW"/>
</dbReference>
<evidence type="ECO:0000259" key="1">
    <source>
        <dbReference type="Pfam" id="PF00857"/>
    </source>
</evidence>